<dbReference type="InterPro" id="IPR006260">
    <property type="entry name" value="TonB/TolA_C"/>
</dbReference>
<dbReference type="Pfam" id="PF13103">
    <property type="entry name" value="TonB_2"/>
    <property type="match status" value="1"/>
</dbReference>
<evidence type="ECO:0000256" key="5">
    <source>
        <dbReference type="SAM" id="SignalP"/>
    </source>
</evidence>
<evidence type="ECO:0000256" key="2">
    <source>
        <dbReference type="ARBA" id="ARBA00022692"/>
    </source>
</evidence>
<evidence type="ECO:0000256" key="3">
    <source>
        <dbReference type="ARBA" id="ARBA00022989"/>
    </source>
</evidence>
<dbReference type="RefSeq" id="WP_141644162.1">
    <property type="nucleotide sequence ID" value="NZ_VIFM01000077.1"/>
</dbReference>
<comment type="caution">
    <text evidence="6">The sequence shown here is derived from an EMBL/GenBank/DDBJ whole genome shotgun (WGS) entry which is preliminary data.</text>
</comment>
<keyword evidence="3" id="KW-1133">Transmembrane helix</keyword>
<evidence type="ECO:0000313" key="6">
    <source>
        <dbReference type="EMBL" id="TQF14130.1"/>
    </source>
</evidence>
<keyword evidence="4" id="KW-0472">Membrane</keyword>
<protein>
    <submittedName>
        <fullName evidence="6">TonB C-terminal domain-containing protein</fullName>
    </submittedName>
</protein>
<dbReference type="EMBL" id="VIFM01000077">
    <property type="protein sequence ID" value="TQF14130.1"/>
    <property type="molecule type" value="Genomic_DNA"/>
</dbReference>
<dbReference type="Gene3D" id="3.30.1150.10">
    <property type="match status" value="1"/>
</dbReference>
<dbReference type="GO" id="GO:0016020">
    <property type="term" value="C:membrane"/>
    <property type="evidence" value="ECO:0007669"/>
    <property type="project" value="UniProtKB-SubCell"/>
</dbReference>
<dbReference type="AlphaFoldDB" id="A0A540WYU6"/>
<feature type="chain" id="PRO_5021909908" evidence="5">
    <location>
        <begin position="24"/>
        <end position="134"/>
    </location>
</feature>
<keyword evidence="7" id="KW-1185">Reference proteome</keyword>
<evidence type="ECO:0000313" key="7">
    <source>
        <dbReference type="Proteomes" id="UP000315369"/>
    </source>
</evidence>
<proteinExistence type="predicted"/>
<dbReference type="SUPFAM" id="SSF74653">
    <property type="entry name" value="TolA/TonB C-terminal domain"/>
    <property type="match status" value="1"/>
</dbReference>
<dbReference type="Proteomes" id="UP000315369">
    <property type="component" value="Unassembled WGS sequence"/>
</dbReference>
<keyword evidence="5" id="KW-0732">Signal</keyword>
<sequence length="134" mass="14124">MLRLRPLSVVALLTLVVAPLALAAGGTPQLQAFFQPELTSAAYQQRAYSQVAGKWKQPARKGLPAVGRRTVVQAVIGRDGKLVTAVVSQESGSKVWDAAALSAVQKAAPFAPLPKDYALATLDAHFHVAWVAAP</sequence>
<name>A0A540WYU6_9BACT</name>
<evidence type="ECO:0000256" key="1">
    <source>
        <dbReference type="ARBA" id="ARBA00004167"/>
    </source>
</evidence>
<keyword evidence="2" id="KW-0812">Transmembrane</keyword>
<feature type="signal peptide" evidence="5">
    <location>
        <begin position="1"/>
        <end position="23"/>
    </location>
</feature>
<dbReference type="NCBIfam" id="TIGR01352">
    <property type="entry name" value="tonB_Cterm"/>
    <property type="match status" value="1"/>
</dbReference>
<organism evidence="6 7">
    <name type="scientific">Myxococcus llanfairpwllgwyngyllgogerychwyrndrobwllllantysiliogogogochensis</name>
    <dbReference type="NCBI Taxonomy" id="2590453"/>
    <lineage>
        <taxon>Bacteria</taxon>
        <taxon>Pseudomonadati</taxon>
        <taxon>Myxococcota</taxon>
        <taxon>Myxococcia</taxon>
        <taxon>Myxococcales</taxon>
        <taxon>Cystobacterineae</taxon>
        <taxon>Myxococcaceae</taxon>
        <taxon>Myxococcus</taxon>
    </lineage>
</organism>
<evidence type="ECO:0000256" key="4">
    <source>
        <dbReference type="ARBA" id="ARBA00023136"/>
    </source>
</evidence>
<reference evidence="6 7" key="1">
    <citation type="submission" date="2019-06" db="EMBL/GenBank/DDBJ databases">
        <authorList>
            <person name="Livingstone P."/>
            <person name="Whitworth D."/>
        </authorList>
    </citation>
    <scope>NUCLEOTIDE SEQUENCE [LARGE SCALE GENOMIC DNA]</scope>
    <source>
        <strain evidence="6 7">AM401</strain>
    </source>
</reference>
<gene>
    <name evidence="6" type="ORF">FJV41_20280</name>
</gene>
<dbReference type="OrthoDB" id="5382987at2"/>
<accession>A0A540WYU6</accession>
<comment type="subcellular location">
    <subcellularLocation>
        <location evidence="1">Membrane</location>
        <topology evidence="1">Single-pass membrane protein</topology>
    </subcellularLocation>
</comment>